<accession>A0A7J0BR73</accession>
<organism evidence="1 2">
    <name type="scientific">Desulfovibrio psychrotolerans</name>
    <dbReference type="NCBI Taxonomy" id="415242"/>
    <lineage>
        <taxon>Bacteria</taxon>
        <taxon>Pseudomonadati</taxon>
        <taxon>Thermodesulfobacteriota</taxon>
        <taxon>Desulfovibrionia</taxon>
        <taxon>Desulfovibrionales</taxon>
        <taxon>Desulfovibrionaceae</taxon>
        <taxon>Desulfovibrio</taxon>
    </lineage>
</organism>
<dbReference type="Proteomes" id="UP000503820">
    <property type="component" value="Unassembled WGS sequence"/>
</dbReference>
<evidence type="ECO:0000313" key="1">
    <source>
        <dbReference type="EMBL" id="GFM36217.1"/>
    </source>
</evidence>
<protein>
    <submittedName>
        <fullName evidence="1">Uncharacterized protein</fullName>
    </submittedName>
</protein>
<dbReference type="AntiFam" id="ANF00178">
    <property type="entry name" value="Shadow ORF (opposite dhbF)"/>
</dbReference>
<dbReference type="AlphaFoldDB" id="A0A7J0BR73"/>
<dbReference type="EMBL" id="BLVP01000003">
    <property type="protein sequence ID" value="GFM36217.1"/>
    <property type="molecule type" value="Genomic_DNA"/>
</dbReference>
<reference evidence="1 2" key="1">
    <citation type="submission" date="2020-05" db="EMBL/GenBank/DDBJ databases">
        <title>Draft genome sequence of Desulfovibrio psychrotolerans JS1T.</title>
        <authorList>
            <person name="Ueno A."/>
            <person name="Tamazawa S."/>
            <person name="Tamamura S."/>
            <person name="Murakami T."/>
            <person name="Kiyama T."/>
            <person name="Inomata H."/>
            <person name="Amano Y."/>
            <person name="Miyakawa K."/>
            <person name="Tamaki H."/>
            <person name="Naganuma T."/>
            <person name="Kaneko K."/>
        </authorList>
    </citation>
    <scope>NUCLEOTIDE SEQUENCE [LARGE SCALE GENOMIC DNA]</scope>
    <source>
        <strain evidence="1 2">JS1</strain>
    </source>
</reference>
<sequence>MKLVPAQGNGIARNIFLLRPAPAQQIFHLKQAVALHKLPEHHIHGIRLAQFAQQRHGLQAVAALIEEIPLRVIRRTQHPPAYLQQHRINRLPSHIPVRRRIHQPFQGIAVYLAGHGHGHGVQHMPAGRDHVCGQIVFAPADDLLKPRPVAQNQKPGQHGLPGRVFGGYGKRLAHAPAAFEQKRHFAQLHPVATNLHLIIAPAHQNNLARLRPHGHITCGIDPLVSLVSLALLDGHSAQRRQLAKPQLRQLSVPVIAKGHAGTAYPQFPCHSGGKRLPLGIQNIGRSVGDGPPYAYGQHVIRRNPLHGGAHAGLRRTVGVNIFQPARVMQGIFRHGRLTCRNQHPQTGKFFLVEHMQV</sequence>
<gene>
    <name evidence="1" type="ORF">DSM19430T_09010</name>
</gene>
<evidence type="ECO:0000313" key="2">
    <source>
        <dbReference type="Proteomes" id="UP000503820"/>
    </source>
</evidence>
<name>A0A7J0BR73_9BACT</name>
<keyword evidence="2" id="KW-1185">Reference proteome</keyword>
<proteinExistence type="predicted"/>
<comment type="caution">
    <text evidence="1">The sequence shown here is derived from an EMBL/GenBank/DDBJ whole genome shotgun (WGS) entry which is preliminary data.</text>
</comment>